<gene>
    <name evidence="4" type="ORF">GCM10022216_31680</name>
</gene>
<dbReference type="InterPro" id="IPR016181">
    <property type="entry name" value="Acyl_CoA_acyltransferase"/>
</dbReference>
<dbReference type="InterPro" id="IPR050832">
    <property type="entry name" value="Bact_Acetyltransf"/>
</dbReference>
<evidence type="ECO:0000256" key="1">
    <source>
        <dbReference type="ARBA" id="ARBA00022679"/>
    </source>
</evidence>
<reference evidence="5" key="1">
    <citation type="journal article" date="2019" name="Int. J. Syst. Evol. Microbiol.">
        <title>The Global Catalogue of Microorganisms (GCM) 10K type strain sequencing project: providing services to taxonomists for standard genome sequencing and annotation.</title>
        <authorList>
            <consortium name="The Broad Institute Genomics Platform"/>
            <consortium name="The Broad Institute Genome Sequencing Center for Infectious Disease"/>
            <person name="Wu L."/>
            <person name="Ma J."/>
        </authorList>
    </citation>
    <scope>NUCLEOTIDE SEQUENCE [LARGE SCALE GENOMIC DNA]</scope>
    <source>
        <strain evidence="5">JCM 16704</strain>
    </source>
</reference>
<dbReference type="EMBL" id="BAAAZI010000012">
    <property type="protein sequence ID" value="GAA4146574.1"/>
    <property type="molecule type" value="Genomic_DNA"/>
</dbReference>
<dbReference type="Pfam" id="PF00583">
    <property type="entry name" value="Acetyltransf_1"/>
    <property type="match status" value="1"/>
</dbReference>
<evidence type="ECO:0000313" key="4">
    <source>
        <dbReference type="EMBL" id="GAA4146574.1"/>
    </source>
</evidence>
<dbReference type="PANTHER" id="PTHR43877">
    <property type="entry name" value="AMINOALKYLPHOSPHONATE N-ACETYLTRANSFERASE-RELATED-RELATED"/>
    <property type="match status" value="1"/>
</dbReference>
<name>A0ABP7Z3N7_9SPHI</name>
<protein>
    <submittedName>
        <fullName evidence="4">GNAT family N-acetyltransferase</fullName>
    </submittedName>
</protein>
<dbReference type="SUPFAM" id="SSF55729">
    <property type="entry name" value="Acyl-CoA N-acyltransferases (Nat)"/>
    <property type="match status" value="1"/>
</dbReference>
<keyword evidence="5" id="KW-1185">Reference proteome</keyword>
<dbReference type="RefSeq" id="WP_344675766.1">
    <property type="nucleotide sequence ID" value="NZ_BAAAZI010000012.1"/>
</dbReference>
<dbReference type="InterPro" id="IPR000182">
    <property type="entry name" value="GNAT_dom"/>
</dbReference>
<accession>A0ABP7Z3N7</accession>
<sequence length="190" mass="21444">MTIRRGQKNDSEAIAGFLMMAMEDIAYRFIGCEDYQEAFDFLKTLVEMEGNQYSYSNNWVLEDDGVLVGTALLYDGGELDKLRAPVAELVAERYQLPFNPEHETEAGEIYIDCIAVDPSQQGKGIGSKLLGFLIEEYVEKNQQTLGLLVDLDNPKAKKLYARLGFEVIKEKTLLGKQLEQMQFKANRGIS</sequence>
<proteinExistence type="predicted"/>
<dbReference type="CDD" id="cd04301">
    <property type="entry name" value="NAT_SF"/>
    <property type="match status" value="1"/>
</dbReference>
<organism evidence="4 5">
    <name type="scientific">Sphingobacterium kyonggiense</name>
    <dbReference type="NCBI Taxonomy" id="714075"/>
    <lineage>
        <taxon>Bacteria</taxon>
        <taxon>Pseudomonadati</taxon>
        <taxon>Bacteroidota</taxon>
        <taxon>Sphingobacteriia</taxon>
        <taxon>Sphingobacteriales</taxon>
        <taxon>Sphingobacteriaceae</taxon>
        <taxon>Sphingobacterium</taxon>
    </lineage>
</organism>
<comment type="caution">
    <text evidence="4">The sequence shown here is derived from an EMBL/GenBank/DDBJ whole genome shotgun (WGS) entry which is preliminary data.</text>
</comment>
<dbReference type="PROSITE" id="PS51186">
    <property type="entry name" value="GNAT"/>
    <property type="match status" value="1"/>
</dbReference>
<keyword evidence="2" id="KW-0012">Acyltransferase</keyword>
<dbReference type="Gene3D" id="3.40.630.30">
    <property type="match status" value="1"/>
</dbReference>
<keyword evidence="1" id="KW-0808">Transferase</keyword>
<evidence type="ECO:0000259" key="3">
    <source>
        <dbReference type="PROSITE" id="PS51186"/>
    </source>
</evidence>
<evidence type="ECO:0000256" key="2">
    <source>
        <dbReference type="ARBA" id="ARBA00023315"/>
    </source>
</evidence>
<dbReference type="Proteomes" id="UP001500101">
    <property type="component" value="Unassembled WGS sequence"/>
</dbReference>
<evidence type="ECO:0000313" key="5">
    <source>
        <dbReference type="Proteomes" id="UP001500101"/>
    </source>
</evidence>
<feature type="domain" description="N-acetyltransferase" evidence="3">
    <location>
        <begin position="1"/>
        <end position="179"/>
    </location>
</feature>